<dbReference type="eggNOG" id="KOG3343">
    <property type="taxonomic scope" value="Eukaryota"/>
</dbReference>
<reference evidence="5" key="2">
    <citation type="submission" date="2011-06" db="UniProtKB">
        <authorList>
            <consortium name="Ensembl"/>
        </authorList>
    </citation>
    <scope>IDENTIFICATION</scope>
</reference>
<dbReference type="Gene3D" id="3.30.450.60">
    <property type="match status" value="1"/>
</dbReference>
<dbReference type="GO" id="GO:0006890">
    <property type="term" value="P:retrograde vesicle-mediated transport, Golgi to endoplasmic reticulum"/>
    <property type="evidence" value="ECO:0007669"/>
    <property type="project" value="UniProtKB-UniRule"/>
</dbReference>
<dbReference type="HOGENOM" id="CLU_086803_2_0_1"/>
<name>F6QJ21_XENTR</name>
<comment type="function">
    <text evidence="3">The coatomer is a cytosolic protein complex that binds to dilysine motifs and reversibly associates with Golgi non-clathrin-coated vesicles, which further mediate biosynthetic protein transport from the ER, via the Golgi up to the trans Golgi network. Coatomer complex is required for budding from Golgi membranes, and is essential for the retrograde Golgi-to-ER transport of dilysine-tagged proteins. The zeta subunit may be involved in regulating the coat assembly and, hence, the rate of biosynthetic protein transport due to its association-dissociation properties with the coatomer complex.</text>
</comment>
<gene>
    <name evidence="5" type="primary">copz2</name>
</gene>
<evidence type="ECO:0000256" key="3">
    <source>
        <dbReference type="ARBA" id="ARBA00045555"/>
    </source>
</evidence>
<evidence type="ECO:0000256" key="2">
    <source>
        <dbReference type="ARBA" id="ARBA00023136"/>
    </source>
</evidence>
<evidence type="ECO:0000256" key="4">
    <source>
        <dbReference type="RuleBase" id="RU366053"/>
    </source>
</evidence>
<keyword evidence="4" id="KW-0333">Golgi apparatus</keyword>
<organism evidence="5">
    <name type="scientific">Xenopus tropicalis</name>
    <name type="common">Western clawed frog</name>
    <name type="synonym">Silurana tropicalis</name>
    <dbReference type="NCBI Taxonomy" id="8364"/>
    <lineage>
        <taxon>Eukaryota</taxon>
        <taxon>Metazoa</taxon>
        <taxon>Chordata</taxon>
        <taxon>Craniata</taxon>
        <taxon>Vertebrata</taxon>
        <taxon>Euteleostomi</taxon>
        <taxon>Amphibia</taxon>
        <taxon>Batrachia</taxon>
        <taxon>Anura</taxon>
        <taxon>Pipoidea</taxon>
        <taxon>Pipidae</taxon>
        <taxon>Xenopodinae</taxon>
        <taxon>Xenopus</taxon>
        <taxon>Silurana</taxon>
    </lineage>
</organism>
<dbReference type="InterPro" id="IPR011012">
    <property type="entry name" value="Longin-like_dom_sf"/>
</dbReference>
<dbReference type="PANTHER" id="PTHR11043:SF4">
    <property type="entry name" value="COATOMER SUBUNIT ZETA-2"/>
    <property type="match status" value="1"/>
</dbReference>
<comment type="subcellular location">
    <subcellularLocation>
        <location evidence="4">Cytoplasm</location>
    </subcellularLocation>
    <subcellularLocation>
        <location evidence="4">Golgi apparatus membrane</location>
        <topology evidence="4">Peripheral membrane protein</topology>
        <orientation evidence="4">Cytoplasmic side</orientation>
    </subcellularLocation>
    <subcellularLocation>
        <location evidence="4">Cytoplasmic vesicle</location>
        <location evidence="4">COPI-coated vesicle membrane</location>
        <topology evidence="4">Peripheral membrane protein</topology>
        <orientation evidence="4">Cytoplasmic side</orientation>
    </subcellularLocation>
</comment>
<evidence type="ECO:0000313" key="5">
    <source>
        <dbReference type="Ensembl" id="ENSXETP00000047509"/>
    </source>
</evidence>
<dbReference type="GO" id="GO:0000139">
    <property type="term" value="C:Golgi membrane"/>
    <property type="evidence" value="ECO:0007669"/>
    <property type="project" value="UniProtKB-SubCell"/>
</dbReference>
<dbReference type="PANTHER" id="PTHR11043">
    <property type="entry name" value="ZETA-COAT PROTEIN"/>
    <property type="match status" value="1"/>
</dbReference>
<dbReference type="STRING" id="8364.ENSXETP00000047509"/>
<protein>
    <recommendedName>
        <fullName evidence="4">Coatomer subunit zeta</fullName>
    </recommendedName>
</protein>
<keyword evidence="2 4" id="KW-0472">Membrane</keyword>
<dbReference type="AlphaFoldDB" id="F6QJ21"/>
<comment type="subunit">
    <text evidence="4">Oligomeric complex that consists of at least the alpha, beta, beta', gamma, delta, epsilon and zeta subunits.</text>
</comment>
<dbReference type="GO" id="GO:0030126">
    <property type="term" value="C:COPI vesicle coat"/>
    <property type="evidence" value="ECO:0007669"/>
    <property type="project" value="UniProtKB-UniRule"/>
</dbReference>
<accession>F6QJ21</accession>
<keyword evidence="4" id="KW-0931">ER-Golgi transport</keyword>
<keyword evidence="4" id="KW-0963">Cytoplasm</keyword>
<keyword evidence="4" id="KW-0968">Cytoplasmic vesicle</keyword>
<evidence type="ECO:0000256" key="1">
    <source>
        <dbReference type="ARBA" id="ARBA00006972"/>
    </source>
</evidence>
<dbReference type="InterPro" id="IPR039652">
    <property type="entry name" value="Coatomer_zeta"/>
</dbReference>
<dbReference type="GeneTree" id="ENSGT00390000004405"/>
<dbReference type="Bgee" id="ENSXETG00000021957">
    <property type="expression patterns" value="Expressed in skeletal muscle tissue and 13 other cell types or tissues"/>
</dbReference>
<comment type="similarity">
    <text evidence="1 4">Belongs to the adaptor complexes small subunit family.</text>
</comment>
<proteinExistence type="inferred from homology"/>
<dbReference type="GO" id="GO:0015031">
    <property type="term" value="P:protein transport"/>
    <property type="evidence" value="ECO:0007669"/>
    <property type="project" value="UniProtKB-KW"/>
</dbReference>
<keyword evidence="4" id="KW-0813">Transport</keyword>
<dbReference type="Xenbase" id="XB-GENE-990974">
    <property type="gene designation" value="copz2"/>
</dbReference>
<dbReference type="Ensembl" id="ENSXETT00000047509">
    <property type="protein sequence ID" value="ENSXETP00000047509"/>
    <property type="gene ID" value="ENSXETG00000021957"/>
</dbReference>
<dbReference type="SUPFAM" id="SSF64356">
    <property type="entry name" value="SNARE-like"/>
    <property type="match status" value="1"/>
</dbReference>
<dbReference type="PaxDb" id="8364-ENSXETP00000048530"/>
<reference evidence="5" key="1">
    <citation type="journal article" date="2010" name="Science">
        <title>The genome of the Western clawed frog Xenopus tropicalis.</title>
        <authorList>
            <person name="Hellsten U."/>
            <person name="Harland R.M."/>
            <person name="Gilchrist M.J."/>
            <person name="Hendrix D."/>
            <person name="Jurka J."/>
            <person name="Kapitonov V."/>
            <person name="Ovcharenko I."/>
            <person name="Putnam N.H."/>
            <person name="Shu S."/>
            <person name="Taher L."/>
            <person name="Blitz I.L."/>
            <person name="Blumberg B."/>
            <person name="Dichmann D.S."/>
            <person name="Dubchak I."/>
            <person name="Amaya E."/>
            <person name="Detter J.C."/>
            <person name="Fletcher R."/>
            <person name="Gerhard D.S."/>
            <person name="Goodstein D."/>
            <person name="Graves T."/>
            <person name="Grigoriev I.V."/>
            <person name="Grimwood J."/>
            <person name="Kawashima T."/>
            <person name="Lindquist E."/>
            <person name="Lucas S.M."/>
            <person name="Mead P.E."/>
            <person name="Mitros T."/>
            <person name="Ogino H."/>
            <person name="Ohta Y."/>
            <person name="Poliakov A.V."/>
            <person name="Pollet N."/>
            <person name="Robert J."/>
            <person name="Salamov A."/>
            <person name="Sater A.K."/>
            <person name="Schmutz J."/>
            <person name="Terry A."/>
            <person name="Vize P.D."/>
            <person name="Warren W.C."/>
            <person name="Wells D."/>
            <person name="Wills A."/>
            <person name="Wilson R.K."/>
            <person name="Zimmerman L.B."/>
            <person name="Zorn A.M."/>
            <person name="Grainger R."/>
            <person name="Grammer T."/>
            <person name="Khokha M.K."/>
            <person name="Richardson P.M."/>
            <person name="Rokhsar D.S."/>
        </authorList>
    </citation>
    <scope>NUCLEOTIDE SEQUENCE [LARGE SCALE GENOMIC DNA]</scope>
    <source>
        <strain evidence="5">Nigerian</strain>
    </source>
</reference>
<sequence>MSFTDSVPDPSLYTVKAFIILDHDGRRLLAKYYGDAYPSLAEQQEFEKQIFRRSYKADNEVLLVDSVTALCQKLSDITCYIIGGPHENEGDSRERLSAGCAATQLQDHLGTCLRLCAV</sequence>
<keyword evidence="4" id="KW-0653">Protein transport</keyword>